<gene>
    <name evidence="1" type="ORF">DAETH_46360</name>
</gene>
<evidence type="ECO:0000313" key="2">
    <source>
        <dbReference type="Proteomes" id="UP001064971"/>
    </source>
</evidence>
<reference evidence="1" key="1">
    <citation type="submission" date="2022-07" db="EMBL/GenBank/DDBJ databases">
        <title>Complete Genome Sequence of the Radioresistant Bacterium Deinococcus aetherius ST0316, Isolated from the Air Dust collected in Lower Stratosphere above Japan.</title>
        <authorList>
            <person name="Satoh K."/>
            <person name="Hagiwara K."/>
            <person name="Katsumata K."/>
            <person name="Kubo A."/>
            <person name="Yokobori S."/>
            <person name="Yamagishi A."/>
            <person name="Oono Y."/>
            <person name="Narumi I."/>
        </authorList>
    </citation>
    <scope>NUCLEOTIDE SEQUENCE</scope>
    <source>
        <strain evidence="1">ST0316</strain>
        <plasmid evidence="1">pDAETH-3</plasmid>
    </source>
</reference>
<dbReference type="Proteomes" id="UP001064971">
    <property type="component" value="Plasmid pDAETH-3"/>
</dbReference>
<protein>
    <submittedName>
        <fullName evidence="1">Uncharacterized protein</fullName>
    </submittedName>
</protein>
<proteinExistence type="predicted"/>
<evidence type="ECO:0000313" key="1">
    <source>
        <dbReference type="EMBL" id="BDP44667.1"/>
    </source>
</evidence>
<dbReference type="RefSeq" id="WP_264778605.1">
    <property type="nucleotide sequence ID" value="NZ_AP026563.1"/>
</dbReference>
<sequence length="68" mass="7583">MEPPGVWTRVRALTRGERDAETLYAYRRVGAQVHPLLDAAECRRFDLTLSGTSPFAVKRHVGLELACA</sequence>
<name>A0ABN6RMW8_9DEIO</name>
<organism evidence="1 2">
    <name type="scientific">Deinococcus aetherius</name>
    <dbReference type="NCBI Taxonomy" id="200252"/>
    <lineage>
        <taxon>Bacteria</taxon>
        <taxon>Thermotogati</taxon>
        <taxon>Deinococcota</taxon>
        <taxon>Deinococci</taxon>
        <taxon>Deinococcales</taxon>
        <taxon>Deinococcaceae</taxon>
        <taxon>Deinococcus</taxon>
    </lineage>
</organism>
<keyword evidence="2" id="KW-1185">Reference proteome</keyword>
<geneLocation type="plasmid" evidence="1 2">
    <name>pDAETH-3</name>
</geneLocation>
<dbReference type="EMBL" id="AP026563">
    <property type="protein sequence ID" value="BDP44667.1"/>
    <property type="molecule type" value="Genomic_DNA"/>
</dbReference>
<keyword evidence="1" id="KW-0614">Plasmid</keyword>
<accession>A0ABN6RMW8</accession>